<dbReference type="HOGENOM" id="CLU_2589176_0_0_1"/>
<proteinExistence type="predicted"/>
<accession>F0U9Z1</accession>
<sequence length="80" mass="8862">MQGLMHPRKASMASPPQLQTTTINPNNTVHHQVNIIHHNKVTRNRVTRNNPCIMHPSLKATMLTTETAVGAREAASVPVY</sequence>
<dbReference type="Proteomes" id="UP000008142">
    <property type="component" value="Unassembled WGS sequence"/>
</dbReference>
<feature type="compositionally biased region" description="Polar residues" evidence="1">
    <location>
        <begin position="14"/>
        <end position="24"/>
    </location>
</feature>
<dbReference type="EMBL" id="DS990637">
    <property type="protein sequence ID" value="EGC43604.1"/>
    <property type="molecule type" value="Genomic_DNA"/>
</dbReference>
<evidence type="ECO:0000256" key="1">
    <source>
        <dbReference type="SAM" id="MobiDB-lite"/>
    </source>
</evidence>
<evidence type="ECO:0000313" key="2">
    <source>
        <dbReference type="EMBL" id="EGC43604.1"/>
    </source>
</evidence>
<evidence type="ECO:0000313" key="3">
    <source>
        <dbReference type="Proteomes" id="UP000008142"/>
    </source>
</evidence>
<feature type="region of interest" description="Disordered" evidence="1">
    <location>
        <begin position="1"/>
        <end position="24"/>
    </location>
</feature>
<organism evidence="3">
    <name type="scientific">Ajellomyces capsulatus (strain H88)</name>
    <name type="common">Darling's disease fungus</name>
    <name type="synonym">Histoplasma capsulatum</name>
    <dbReference type="NCBI Taxonomy" id="544711"/>
    <lineage>
        <taxon>Eukaryota</taxon>
        <taxon>Fungi</taxon>
        <taxon>Dikarya</taxon>
        <taxon>Ascomycota</taxon>
        <taxon>Pezizomycotina</taxon>
        <taxon>Eurotiomycetes</taxon>
        <taxon>Eurotiomycetidae</taxon>
        <taxon>Onygenales</taxon>
        <taxon>Ajellomycetaceae</taxon>
        <taxon>Histoplasma</taxon>
    </lineage>
</organism>
<dbReference type="AlphaFoldDB" id="F0U9Z1"/>
<reference evidence="3" key="1">
    <citation type="submission" date="2008-07" db="EMBL/GenBank/DDBJ databases">
        <title>Annotation of Ajellomyces capsulatus strain H88.</title>
        <authorList>
            <person name="Champion M."/>
            <person name="Cuomo C."/>
            <person name="Ma L.-J."/>
            <person name="Henn M.R."/>
            <person name="Sil A."/>
            <person name="Goldman B."/>
            <person name="Young S.K."/>
            <person name="Kodira C.D."/>
            <person name="Zeng Q."/>
            <person name="Koehrsen M."/>
            <person name="Alvarado L."/>
            <person name="Berlin A."/>
            <person name="Borenstein D."/>
            <person name="Chen Z."/>
            <person name="Engels R."/>
            <person name="Freedman E."/>
            <person name="Gellesch M."/>
            <person name="Goldberg J."/>
            <person name="Griggs A."/>
            <person name="Gujja S."/>
            <person name="Heiman D."/>
            <person name="Hepburn T."/>
            <person name="Howarth C."/>
            <person name="Jen D."/>
            <person name="Larson L."/>
            <person name="Lewis B."/>
            <person name="Mehta T."/>
            <person name="Park D."/>
            <person name="Pearson M."/>
            <person name="Roberts A."/>
            <person name="Saif S."/>
            <person name="Shea T."/>
            <person name="Shenoy N."/>
            <person name="Sisk P."/>
            <person name="Stolte C."/>
            <person name="Sykes S."/>
            <person name="Walk T."/>
            <person name="White J."/>
            <person name="Yandava C."/>
            <person name="Klein B."/>
            <person name="McEwen J.G."/>
            <person name="Puccia R."/>
            <person name="Goldman G.H."/>
            <person name="Felipe M.S."/>
            <person name="Nino-Vega G."/>
            <person name="San-Blas G."/>
            <person name="Taylor J."/>
            <person name="Mendoza L."/>
            <person name="Galagan J."/>
            <person name="Nusbaum C."/>
            <person name="Birren B."/>
        </authorList>
    </citation>
    <scope>NUCLEOTIDE SEQUENCE [LARGE SCALE GENOMIC DNA]</scope>
    <source>
        <strain evidence="3">H88</strain>
    </source>
</reference>
<gene>
    <name evidence="2" type="ORF">HCEG_02819</name>
</gene>
<dbReference type="OMA" id="RNNPCIM"/>
<protein>
    <submittedName>
        <fullName evidence="2">Uncharacterized protein</fullName>
    </submittedName>
</protein>
<name>F0U9Z1_AJEC8</name>